<protein>
    <submittedName>
        <fullName evidence="1">Uncharacterized protein</fullName>
    </submittedName>
</protein>
<accession>A0A0E9UQM2</accession>
<evidence type="ECO:0000313" key="1">
    <source>
        <dbReference type="EMBL" id="JAH67505.1"/>
    </source>
</evidence>
<name>A0A0E9UQM2_ANGAN</name>
<organism evidence="1">
    <name type="scientific">Anguilla anguilla</name>
    <name type="common">European freshwater eel</name>
    <name type="synonym">Muraena anguilla</name>
    <dbReference type="NCBI Taxonomy" id="7936"/>
    <lineage>
        <taxon>Eukaryota</taxon>
        <taxon>Metazoa</taxon>
        <taxon>Chordata</taxon>
        <taxon>Craniata</taxon>
        <taxon>Vertebrata</taxon>
        <taxon>Euteleostomi</taxon>
        <taxon>Actinopterygii</taxon>
        <taxon>Neopterygii</taxon>
        <taxon>Teleostei</taxon>
        <taxon>Anguilliformes</taxon>
        <taxon>Anguillidae</taxon>
        <taxon>Anguilla</taxon>
    </lineage>
</organism>
<reference evidence="1" key="2">
    <citation type="journal article" date="2015" name="Fish Shellfish Immunol.">
        <title>Early steps in the European eel (Anguilla anguilla)-Vibrio vulnificus interaction in the gills: Role of the RtxA13 toxin.</title>
        <authorList>
            <person name="Callol A."/>
            <person name="Pajuelo D."/>
            <person name="Ebbesson L."/>
            <person name="Teles M."/>
            <person name="MacKenzie S."/>
            <person name="Amaro C."/>
        </authorList>
    </citation>
    <scope>NUCLEOTIDE SEQUENCE</scope>
</reference>
<reference evidence="1" key="1">
    <citation type="submission" date="2014-11" db="EMBL/GenBank/DDBJ databases">
        <authorList>
            <person name="Amaro Gonzalez C."/>
        </authorList>
    </citation>
    <scope>NUCLEOTIDE SEQUENCE</scope>
</reference>
<dbReference type="EMBL" id="GBXM01041072">
    <property type="protein sequence ID" value="JAH67505.1"/>
    <property type="molecule type" value="Transcribed_RNA"/>
</dbReference>
<sequence>MVKFKVRFVTKKLS</sequence>
<proteinExistence type="predicted"/>